<organism evidence="2 3">
    <name type="scientific">Tribonema minus</name>
    <dbReference type="NCBI Taxonomy" id="303371"/>
    <lineage>
        <taxon>Eukaryota</taxon>
        <taxon>Sar</taxon>
        <taxon>Stramenopiles</taxon>
        <taxon>Ochrophyta</taxon>
        <taxon>PX clade</taxon>
        <taxon>Xanthophyceae</taxon>
        <taxon>Tribonematales</taxon>
        <taxon>Tribonemataceae</taxon>
        <taxon>Tribonema</taxon>
    </lineage>
</organism>
<dbReference type="Proteomes" id="UP000664859">
    <property type="component" value="Unassembled WGS sequence"/>
</dbReference>
<evidence type="ECO:0000256" key="1">
    <source>
        <dbReference type="SAM" id="SignalP"/>
    </source>
</evidence>
<gene>
    <name evidence="2" type="ORF">JKP88DRAFT_282959</name>
</gene>
<accession>A0A836C8J2</accession>
<comment type="caution">
    <text evidence="2">The sequence shown here is derived from an EMBL/GenBank/DDBJ whole genome shotgun (WGS) entry which is preliminary data.</text>
</comment>
<protein>
    <submittedName>
        <fullName evidence="2">Uncharacterized protein</fullName>
    </submittedName>
</protein>
<keyword evidence="3" id="KW-1185">Reference proteome</keyword>
<dbReference type="AlphaFoldDB" id="A0A836C8J2"/>
<reference evidence="2" key="1">
    <citation type="submission" date="2021-02" db="EMBL/GenBank/DDBJ databases">
        <title>First Annotated Genome of the Yellow-green Alga Tribonema minus.</title>
        <authorList>
            <person name="Mahan K.M."/>
        </authorList>
    </citation>
    <scope>NUCLEOTIDE SEQUENCE</scope>
    <source>
        <strain evidence="2">UTEX B ZZ1240</strain>
    </source>
</reference>
<dbReference type="EMBL" id="JAFCMP010000540">
    <property type="protein sequence ID" value="KAG5176127.1"/>
    <property type="molecule type" value="Genomic_DNA"/>
</dbReference>
<feature type="signal peptide" evidence="1">
    <location>
        <begin position="1"/>
        <end position="20"/>
    </location>
</feature>
<dbReference type="OrthoDB" id="2129641at2759"/>
<proteinExistence type="predicted"/>
<feature type="chain" id="PRO_5032382079" evidence="1">
    <location>
        <begin position="21"/>
        <end position="654"/>
    </location>
</feature>
<sequence>MGLHALTLLAAAGLVYRASAQATAGNDMCFSTTGKVQFAARNAAPVTAGAALATVGGTIKVNGITHIIPDNTECTLPAQTATWNDLFAIPKAMAAADQFFPKFTTSVDATGAIVKTVNPLAEPDLFGYEATLIGNIQTGSTVVPPPVGAATGPRYIVASLVNQCGYVQTIDADGTMTIGPTLDAPTGAKVRLNDPNGCYGPRTTTGVAGIAHPSDPLWGVDCDNPSVSPLFALRGPALSTEVDPDKRATQVPNPALFAAVVPGDFVCYAGVNVEYDPFVTTDDIVWIWGLESNLRLTTPPTSTCSYIFIEEILDGLGGNVATANAPTGVNTVTCPTDATKKWRKIADSLGIQQLVPIGRWLWDVNDIGLYDEYFLPGSRNYKVELSSQNPLSPCPAGLTANIRADVVNPLLTPFNTNNACARYSGRYSAPIGEYIFPEPPQYGSPINSCNFGDLPYLVADPAKPALAPLPNKLPAQFVADTPRLCSTPATPGGCTGTGCACFPDSFVPQGKNEGTFSQRNNGYQYIHVNALMGKTATCTATACNNNCGCSTVTSTNCGSAPNALPFLGGVNRCSNTAGTTPAGTTCTASTCTTQVLAEFFNRGTAILNPPPITLTRLGVTNQWTGTYTYTNVRPDSVRLTATGCCVSTQTCFRV</sequence>
<evidence type="ECO:0000313" key="2">
    <source>
        <dbReference type="EMBL" id="KAG5176127.1"/>
    </source>
</evidence>
<name>A0A836C8J2_9STRA</name>
<evidence type="ECO:0000313" key="3">
    <source>
        <dbReference type="Proteomes" id="UP000664859"/>
    </source>
</evidence>
<keyword evidence="1" id="KW-0732">Signal</keyword>